<feature type="transmembrane region" description="Helical" evidence="13">
    <location>
        <begin position="273"/>
        <end position="295"/>
    </location>
</feature>
<evidence type="ECO:0000313" key="17">
    <source>
        <dbReference type="Proteomes" id="UP000594638"/>
    </source>
</evidence>
<dbReference type="Gene3D" id="1.10.510.10">
    <property type="entry name" value="Transferase(Phosphotransferase) domain 1"/>
    <property type="match status" value="1"/>
</dbReference>
<keyword evidence="8 12" id="KW-0067">ATP-binding</keyword>
<dbReference type="PROSITE" id="PS00107">
    <property type="entry name" value="PROTEIN_KINASE_ATP"/>
    <property type="match status" value="1"/>
</dbReference>
<dbReference type="CDD" id="cd12087">
    <property type="entry name" value="TM_EGFR-like"/>
    <property type="match status" value="1"/>
</dbReference>
<evidence type="ECO:0000259" key="15">
    <source>
        <dbReference type="PROSITE" id="PS50011"/>
    </source>
</evidence>
<evidence type="ECO:0000256" key="14">
    <source>
        <dbReference type="SAM" id="SignalP"/>
    </source>
</evidence>
<dbReference type="PROSITE" id="PS50011">
    <property type="entry name" value="PROTEIN_KINASE_DOM"/>
    <property type="match status" value="1"/>
</dbReference>
<dbReference type="PROSITE" id="PS00108">
    <property type="entry name" value="PROTEIN_KINASE_ST"/>
    <property type="match status" value="1"/>
</dbReference>
<reference evidence="16 17" key="1">
    <citation type="submission" date="2019-12" db="EMBL/GenBank/DDBJ databases">
        <authorList>
            <person name="Alioto T."/>
            <person name="Alioto T."/>
            <person name="Gomez Garrido J."/>
        </authorList>
    </citation>
    <scope>NUCLEOTIDE SEQUENCE [LARGE SCALE GENOMIC DNA]</scope>
</reference>
<keyword evidence="17" id="KW-1185">Reference proteome</keyword>
<evidence type="ECO:0000256" key="4">
    <source>
        <dbReference type="ARBA" id="ARBA00022692"/>
    </source>
</evidence>
<evidence type="ECO:0000256" key="10">
    <source>
        <dbReference type="ARBA" id="ARBA00023136"/>
    </source>
</evidence>
<comment type="subcellular location">
    <subcellularLocation>
        <location evidence="1">Membrane</location>
        <topology evidence="1">Single-pass membrane protein</topology>
    </subcellularLocation>
</comment>
<evidence type="ECO:0000256" key="7">
    <source>
        <dbReference type="ARBA" id="ARBA00022777"/>
    </source>
</evidence>
<gene>
    <name evidence="16" type="ORF">OLEA9_A023044</name>
</gene>
<dbReference type="AlphaFoldDB" id="A0A8S0UQN6"/>
<dbReference type="InterPro" id="IPR001245">
    <property type="entry name" value="Ser-Thr/Tyr_kinase_cat_dom"/>
</dbReference>
<dbReference type="Gene3D" id="3.30.200.20">
    <property type="entry name" value="Phosphorylase Kinase, domain 1"/>
    <property type="match status" value="1"/>
</dbReference>
<dbReference type="OrthoDB" id="1918322at2759"/>
<keyword evidence="10 13" id="KW-0472">Membrane</keyword>
<keyword evidence="16" id="KW-0675">Receptor</keyword>
<dbReference type="PANTHER" id="PTHR46008:SF25">
    <property type="entry name" value="PROTEIN KINASE DOMAIN-CONTAINING PROTEIN"/>
    <property type="match status" value="1"/>
</dbReference>
<keyword evidence="11" id="KW-0325">Glycoprotein</keyword>
<keyword evidence="2" id="KW-0723">Serine/threonine-protein kinase</keyword>
<evidence type="ECO:0000256" key="6">
    <source>
        <dbReference type="ARBA" id="ARBA00022741"/>
    </source>
</evidence>
<evidence type="ECO:0000256" key="2">
    <source>
        <dbReference type="ARBA" id="ARBA00022527"/>
    </source>
</evidence>
<dbReference type="GO" id="GO:0005524">
    <property type="term" value="F:ATP binding"/>
    <property type="evidence" value="ECO:0007669"/>
    <property type="project" value="UniProtKB-UniRule"/>
</dbReference>
<organism evidence="16 17">
    <name type="scientific">Olea europaea subsp. europaea</name>
    <dbReference type="NCBI Taxonomy" id="158383"/>
    <lineage>
        <taxon>Eukaryota</taxon>
        <taxon>Viridiplantae</taxon>
        <taxon>Streptophyta</taxon>
        <taxon>Embryophyta</taxon>
        <taxon>Tracheophyta</taxon>
        <taxon>Spermatophyta</taxon>
        <taxon>Magnoliopsida</taxon>
        <taxon>eudicotyledons</taxon>
        <taxon>Gunneridae</taxon>
        <taxon>Pentapetalae</taxon>
        <taxon>asterids</taxon>
        <taxon>lamiids</taxon>
        <taxon>Lamiales</taxon>
        <taxon>Oleaceae</taxon>
        <taxon>Oleeae</taxon>
        <taxon>Olea</taxon>
    </lineage>
</organism>
<evidence type="ECO:0000256" key="1">
    <source>
        <dbReference type="ARBA" id="ARBA00004167"/>
    </source>
</evidence>
<keyword evidence="7 16" id="KW-0418">Kinase</keyword>
<evidence type="ECO:0000256" key="8">
    <source>
        <dbReference type="ARBA" id="ARBA00022840"/>
    </source>
</evidence>
<dbReference type="Proteomes" id="UP000594638">
    <property type="component" value="Unassembled WGS sequence"/>
</dbReference>
<evidence type="ECO:0000256" key="9">
    <source>
        <dbReference type="ARBA" id="ARBA00022989"/>
    </source>
</evidence>
<dbReference type="SMART" id="SM00220">
    <property type="entry name" value="S_TKc"/>
    <property type="match status" value="1"/>
</dbReference>
<dbReference type="CDD" id="cd14066">
    <property type="entry name" value="STKc_IRAK"/>
    <property type="match status" value="1"/>
</dbReference>
<dbReference type="InterPro" id="IPR000719">
    <property type="entry name" value="Prot_kinase_dom"/>
</dbReference>
<keyword evidence="9 13" id="KW-1133">Transmembrane helix</keyword>
<dbReference type="FunFam" id="3.30.200.20:FF:000446">
    <property type="entry name" value="Wall-associated receptor kinase-like 20"/>
    <property type="match status" value="1"/>
</dbReference>
<keyword evidence="4 13" id="KW-0812">Transmembrane</keyword>
<evidence type="ECO:0000256" key="5">
    <source>
        <dbReference type="ARBA" id="ARBA00022729"/>
    </source>
</evidence>
<keyword evidence="6 12" id="KW-0547">Nucleotide-binding</keyword>
<keyword evidence="5 14" id="KW-0732">Signal</keyword>
<dbReference type="InterPro" id="IPR017441">
    <property type="entry name" value="Protein_kinase_ATP_BS"/>
</dbReference>
<dbReference type="GO" id="GO:0005886">
    <property type="term" value="C:plasma membrane"/>
    <property type="evidence" value="ECO:0007669"/>
    <property type="project" value="UniProtKB-ARBA"/>
</dbReference>
<keyword evidence="3" id="KW-0808">Transferase</keyword>
<dbReference type="SUPFAM" id="SSF56112">
    <property type="entry name" value="Protein kinase-like (PK-like)"/>
    <property type="match status" value="1"/>
</dbReference>
<accession>A0A8S0UQN6</accession>
<dbReference type="EMBL" id="CACTIH010009040">
    <property type="protein sequence ID" value="CAA3020562.1"/>
    <property type="molecule type" value="Genomic_DNA"/>
</dbReference>
<evidence type="ECO:0000256" key="12">
    <source>
        <dbReference type="PROSITE-ProRule" id="PRU10141"/>
    </source>
</evidence>
<evidence type="ECO:0000256" key="3">
    <source>
        <dbReference type="ARBA" id="ARBA00022679"/>
    </source>
</evidence>
<evidence type="ECO:0000256" key="13">
    <source>
        <dbReference type="SAM" id="Phobius"/>
    </source>
</evidence>
<sequence>MTLTAPKPLLLTAAVVLAYAVCALSLKVCPNCGSTPVPYPLSTAPDCGDQLYKIRCNAGSLFFDSVNNTYPITSISPSIQRLTISPAPFLGNTCIASDLPSNGLQLNSSAPFNITGSNTIFYLNCSANIMNSPLNCTSNSLCHVYINGTAGSGCVDAPLCCAFRAGGSTTAYRIRVRDSGCKAYRSFVNLDYGLPVSRWPPPGVELLWVLPIEPTCRTQGDCDSKSTCGPDPNSAGGVSRCFCNSGLQWDPVAGLCATECKDPDGCGKDRTGLIAGLIVGIGVALLAVLIAFLFYKRHQRIKREQDRLTREREEILNYGGGKSAKVFTGKQIKKATNYFSKDNLLGAGGYGEVYKGILEDGTVVAVKCAKLGNTKGTDQVLNEVRILCQVNHKCLVGLLGCCVELEQPLLVYEYVSNGTLLDNLQGGTRGLLSWNHRLSIAHATAEGLAYLHFSAVPPIYHRDVKSSNILLDEKLKAKVSDFGLSRLAHTDLSHVSTCAQGTLGYLDPEYYRNYQLTDKSDVYSFGVVLLELLTSQKAIDFNRPQDDVNLAVYVQRLVEEERIMDAVDPMLKEGSSTLELETMKALGFLAVGCLEERRQNRPSMKEVAEEIEYIISIATAKTTD</sequence>
<feature type="domain" description="Protein kinase" evidence="15">
    <location>
        <begin position="339"/>
        <end position="614"/>
    </location>
</feature>
<feature type="signal peptide" evidence="14">
    <location>
        <begin position="1"/>
        <end position="25"/>
    </location>
</feature>
<comment type="caution">
    <text evidence="16">The sequence shown here is derived from an EMBL/GenBank/DDBJ whole genome shotgun (WGS) entry which is preliminary data.</text>
</comment>
<name>A0A8S0UQN6_OLEEU</name>
<protein>
    <submittedName>
        <fullName evidence="16">Wall-associated receptor kinase-like 20</fullName>
    </submittedName>
</protein>
<evidence type="ECO:0000256" key="11">
    <source>
        <dbReference type="ARBA" id="ARBA00023180"/>
    </source>
</evidence>
<dbReference type="Gramene" id="OE9A023044T2">
    <property type="protein sequence ID" value="OE9A023044C2"/>
    <property type="gene ID" value="OE9A023044"/>
</dbReference>
<dbReference type="Pfam" id="PF07714">
    <property type="entry name" value="PK_Tyr_Ser-Thr"/>
    <property type="match status" value="1"/>
</dbReference>
<dbReference type="GO" id="GO:0004674">
    <property type="term" value="F:protein serine/threonine kinase activity"/>
    <property type="evidence" value="ECO:0007669"/>
    <property type="project" value="UniProtKB-KW"/>
</dbReference>
<feature type="binding site" evidence="12">
    <location>
        <position position="367"/>
    </location>
    <ligand>
        <name>ATP</name>
        <dbReference type="ChEBI" id="CHEBI:30616"/>
    </ligand>
</feature>
<evidence type="ECO:0000313" key="16">
    <source>
        <dbReference type="EMBL" id="CAA3020562.1"/>
    </source>
</evidence>
<feature type="chain" id="PRO_5035948483" evidence="14">
    <location>
        <begin position="26"/>
        <end position="624"/>
    </location>
</feature>
<proteinExistence type="predicted"/>
<dbReference type="InterPro" id="IPR011009">
    <property type="entry name" value="Kinase-like_dom_sf"/>
</dbReference>
<dbReference type="PANTHER" id="PTHR46008">
    <property type="entry name" value="LEAF RUST 10 DISEASE-RESISTANCE LOCUS RECEPTOR-LIKE PROTEIN KINASE-LIKE 1.4"/>
    <property type="match status" value="1"/>
</dbReference>
<dbReference type="InterPro" id="IPR008271">
    <property type="entry name" value="Ser/Thr_kinase_AS"/>
</dbReference>
<dbReference type="FunFam" id="1.10.510.10:FF:000161">
    <property type="entry name" value="Wall-associated receptor kinase-like 20"/>
    <property type="match status" value="1"/>
</dbReference>